<dbReference type="Pfam" id="PF10075">
    <property type="entry name" value="CSN8_PSD8_EIF3K"/>
    <property type="match status" value="1"/>
</dbReference>
<dbReference type="GO" id="GO:0005634">
    <property type="term" value="C:nucleus"/>
    <property type="evidence" value="ECO:0007669"/>
    <property type="project" value="TreeGrafter"/>
</dbReference>
<evidence type="ECO:0000313" key="4">
    <source>
        <dbReference type="EMBL" id="CAD8745504.1"/>
    </source>
</evidence>
<dbReference type="InterPro" id="IPR006746">
    <property type="entry name" value="26S_Psome_Rpn12"/>
</dbReference>
<name>A0A6U4Q689_HEMAN</name>
<dbReference type="FunFam" id="1.25.40.990:FF:000001">
    <property type="entry name" value="26S proteasome non-ATPase regulatory subunit"/>
    <property type="match status" value="1"/>
</dbReference>
<dbReference type="GO" id="GO:0005829">
    <property type="term" value="C:cytosol"/>
    <property type="evidence" value="ECO:0007669"/>
    <property type="project" value="TreeGrafter"/>
</dbReference>
<evidence type="ECO:0000256" key="1">
    <source>
        <dbReference type="ARBA" id="ARBA00009627"/>
    </source>
</evidence>
<reference evidence="4" key="1">
    <citation type="submission" date="2021-01" db="EMBL/GenBank/DDBJ databases">
        <authorList>
            <person name="Corre E."/>
            <person name="Pelletier E."/>
            <person name="Niang G."/>
            <person name="Scheremetjew M."/>
            <person name="Finn R."/>
            <person name="Kale V."/>
            <person name="Holt S."/>
            <person name="Cochrane G."/>
            <person name="Meng A."/>
            <person name="Brown T."/>
            <person name="Cohen L."/>
        </authorList>
    </citation>
    <scope>NUCLEOTIDE SEQUENCE</scope>
    <source>
        <strain evidence="4">CCMP441</strain>
        <strain evidence="5">CCMP644</strain>
    </source>
</reference>
<keyword evidence="2" id="KW-0647">Proteasome</keyword>
<dbReference type="GO" id="GO:0008541">
    <property type="term" value="C:proteasome regulatory particle, lid subcomplex"/>
    <property type="evidence" value="ECO:0007669"/>
    <property type="project" value="TreeGrafter"/>
</dbReference>
<dbReference type="PANTHER" id="PTHR12387">
    <property type="entry name" value="26S PROTEASOME NON-ATPASE REGULATORY SUBUNIT 8"/>
    <property type="match status" value="1"/>
</dbReference>
<evidence type="ECO:0000313" key="5">
    <source>
        <dbReference type="EMBL" id="CAD8985225.1"/>
    </source>
</evidence>
<dbReference type="Gene3D" id="1.25.40.990">
    <property type="match status" value="1"/>
</dbReference>
<dbReference type="InterPro" id="IPR033464">
    <property type="entry name" value="CSN8_PSD8_EIF3K"/>
</dbReference>
<dbReference type="InterPro" id="IPR000717">
    <property type="entry name" value="PCI_dom"/>
</dbReference>
<dbReference type="EMBL" id="HBFX01060204">
    <property type="protein sequence ID" value="CAD8985225.1"/>
    <property type="molecule type" value="Transcribed_RNA"/>
</dbReference>
<evidence type="ECO:0000259" key="3">
    <source>
        <dbReference type="PROSITE" id="PS50250"/>
    </source>
</evidence>
<comment type="similarity">
    <text evidence="1">Belongs to the proteasome subunit S14 family.</text>
</comment>
<accession>A0A6U4Q689</accession>
<protein>
    <recommendedName>
        <fullName evidence="3">PCI domain-containing protein</fullName>
    </recommendedName>
</protein>
<gene>
    <name evidence="5" type="ORF">HAND00432_LOCUS36238</name>
    <name evidence="4" type="ORF">HAND1043_LOCUS11999</name>
</gene>
<dbReference type="PANTHER" id="PTHR12387:SF0">
    <property type="entry name" value="26S PROTEASOME NON-ATPASE REGULATORY SUBUNIT 8"/>
    <property type="match status" value="1"/>
</dbReference>
<feature type="domain" description="PCI" evidence="3">
    <location>
        <begin position="79"/>
        <end position="252"/>
    </location>
</feature>
<proteinExistence type="inferred from homology"/>
<organism evidence="4">
    <name type="scientific">Hemiselmis andersenii</name>
    <name type="common">Cryptophyte alga</name>
    <dbReference type="NCBI Taxonomy" id="464988"/>
    <lineage>
        <taxon>Eukaryota</taxon>
        <taxon>Cryptophyceae</taxon>
        <taxon>Cryptomonadales</taxon>
        <taxon>Hemiselmidaceae</taxon>
        <taxon>Hemiselmis</taxon>
    </lineage>
</organism>
<dbReference type="AlphaFoldDB" id="A0A6U4Q689"/>
<sequence>MSGLKEAEGLLAKLRDACKKNSTAEASKILSQIKIATMKLGSLPGMKPPSESDPKELLLVREAYELACLHVSLPQDDVPSFERHMSQLKTLYTDYAGVLPPSQRQFELQGLGLLSLLAQNKIAEFHTELELISVDQWENPFIKFPIKLEQYLMEGSYQKVLSSGGEVPAPSYKNFVDQLSGTVRDSIAESTEAAYQTLPLAVALKMLRFKSASELEDYTAMREREWNVDAKGGVITFKEEDKEDLEVPSQRVIVETLSYAKELERIV</sequence>
<evidence type="ECO:0000256" key="2">
    <source>
        <dbReference type="ARBA" id="ARBA00022942"/>
    </source>
</evidence>
<dbReference type="EMBL" id="HBFK01019374">
    <property type="protein sequence ID" value="CAD8745504.1"/>
    <property type="molecule type" value="Transcribed_RNA"/>
</dbReference>
<dbReference type="GO" id="GO:0043161">
    <property type="term" value="P:proteasome-mediated ubiquitin-dependent protein catabolic process"/>
    <property type="evidence" value="ECO:0007669"/>
    <property type="project" value="TreeGrafter"/>
</dbReference>
<dbReference type="PROSITE" id="PS50250">
    <property type="entry name" value="PCI"/>
    <property type="match status" value="1"/>
</dbReference>